<dbReference type="GO" id="GO:0008097">
    <property type="term" value="F:5S rRNA binding"/>
    <property type="evidence" value="ECO:0007669"/>
    <property type="project" value="TreeGrafter"/>
</dbReference>
<dbReference type="OrthoDB" id="9810939at2"/>
<dbReference type="FunFam" id="3.30.420.100:FF:000001">
    <property type="entry name" value="50S ribosomal protein L18"/>
    <property type="match status" value="1"/>
</dbReference>
<evidence type="ECO:0000256" key="1">
    <source>
        <dbReference type="ARBA" id="ARBA00007116"/>
    </source>
</evidence>
<sequence length="120" mass="12952">MADKLALQARRRARLRYQLKIKSGGRPRLSVFRSGRHIYAQVIDDGQGVTLAAASTLEKPMRESLKTGADKDAATAVGKLVAERALAAGVSKVVFDRGPYLYHGRVKALAEAAREGGLSF</sequence>
<dbReference type="InterPro" id="IPR004389">
    <property type="entry name" value="Ribosomal_uL18_bac-type"/>
</dbReference>
<keyword evidence="3 7" id="KW-0694">RNA-binding</keyword>
<gene>
    <name evidence="7" type="primary">rplR</name>
    <name evidence="8" type="ORF">DFH01_22435</name>
</gene>
<dbReference type="NCBIfam" id="TIGR00060">
    <property type="entry name" value="L18_bact"/>
    <property type="match status" value="1"/>
</dbReference>
<dbReference type="GO" id="GO:0003735">
    <property type="term" value="F:structural constituent of ribosome"/>
    <property type="evidence" value="ECO:0007669"/>
    <property type="project" value="InterPro"/>
</dbReference>
<dbReference type="InterPro" id="IPR005484">
    <property type="entry name" value="Ribosomal_uL18_bac/plant/anim"/>
</dbReference>
<evidence type="ECO:0000256" key="4">
    <source>
        <dbReference type="ARBA" id="ARBA00022980"/>
    </source>
</evidence>
<accession>A0A317F9B7</accession>
<protein>
    <recommendedName>
        <fullName evidence="6 7">Large ribosomal subunit protein uL18</fullName>
    </recommendedName>
</protein>
<dbReference type="SUPFAM" id="SSF53137">
    <property type="entry name" value="Translational machinery components"/>
    <property type="match status" value="1"/>
</dbReference>
<comment type="function">
    <text evidence="7">This is one of the proteins that bind and probably mediate the attachment of the 5S RNA into the large ribosomal subunit, where it forms part of the central protuberance.</text>
</comment>
<evidence type="ECO:0000256" key="2">
    <source>
        <dbReference type="ARBA" id="ARBA00022730"/>
    </source>
</evidence>
<reference evidence="9" key="1">
    <citation type="submission" date="2018-05" db="EMBL/GenBank/DDBJ databases">
        <authorList>
            <person name="Du Z."/>
            <person name="Wang X."/>
        </authorList>
    </citation>
    <scope>NUCLEOTIDE SEQUENCE [LARGE SCALE GENOMIC DNA]</scope>
    <source>
        <strain evidence="9">CQN31</strain>
    </source>
</reference>
<dbReference type="HAMAP" id="MF_01337_B">
    <property type="entry name" value="Ribosomal_uL18_B"/>
    <property type="match status" value="1"/>
</dbReference>
<dbReference type="Proteomes" id="UP000245765">
    <property type="component" value="Unassembled WGS sequence"/>
</dbReference>
<evidence type="ECO:0000256" key="3">
    <source>
        <dbReference type="ARBA" id="ARBA00022884"/>
    </source>
</evidence>
<dbReference type="PANTHER" id="PTHR12899">
    <property type="entry name" value="39S RIBOSOMAL PROTEIN L18, MITOCHONDRIAL"/>
    <property type="match status" value="1"/>
</dbReference>
<comment type="similarity">
    <text evidence="1 7">Belongs to the universal ribosomal protein uL18 family.</text>
</comment>
<dbReference type="InterPro" id="IPR057268">
    <property type="entry name" value="Ribosomal_L18"/>
</dbReference>
<keyword evidence="5 7" id="KW-0687">Ribonucleoprotein</keyword>
<organism evidence="8 9">
    <name type="scientific">Falsiroseomonas bella</name>
    <dbReference type="NCBI Taxonomy" id="2184016"/>
    <lineage>
        <taxon>Bacteria</taxon>
        <taxon>Pseudomonadati</taxon>
        <taxon>Pseudomonadota</taxon>
        <taxon>Alphaproteobacteria</taxon>
        <taxon>Acetobacterales</taxon>
        <taxon>Roseomonadaceae</taxon>
        <taxon>Falsiroseomonas</taxon>
    </lineage>
</organism>
<keyword evidence="9" id="KW-1185">Reference proteome</keyword>
<comment type="subunit">
    <text evidence="7">Part of the 50S ribosomal subunit; part of the 5S rRNA/L5/L18/L25 subcomplex. Contacts the 5S and 23S rRNAs.</text>
</comment>
<proteinExistence type="inferred from homology"/>
<evidence type="ECO:0000313" key="8">
    <source>
        <dbReference type="EMBL" id="PWS35082.1"/>
    </source>
</evidence>
<dbReference type="AlphaFoldDB" id="A0A317F9B7"/>
<keyword evidence="4 7" id="KW-0689">Ribosomal protein</keyword>
<dbReference type="RefSeq" id="WP_109872725.1">
    <property type="nucleotide sequence ID" value="NZ_QGNA01000005.1"/>
</dbReference>
<evidence type="ECO:0000256" key="5">
    <source>
        <dbReference type="ARBA" id="ARBA00023274"/>
    </source>
</evidence>
<evidence type="ECO:0000313" key="9">
    <source>
        <dbReference type="Proteomes" id="UP000245765"/>
    </source>
</evidence>
<name>A0A317F9B7_9PROT</name>
<dbReference type="Gene3D" id="3.30.420.100">
    <property type="match status" value="1"/>
</dbReference>
<comment type="caution">
    <text evidence="8">The sequence shown here is derived from an EMBL/GenBank/DDBJ whole genome shotgun (WGS) entry which is preliminary data.</text>
</comment>
<evidence type="ECO:0000256" key="7">
    <source>
        <dbReference type="HAMAP-Rule" id="MF_01337"/>
    </source>
</evidence>
<dbReference type="GO" id="GO:0022625">
    <property type="term" value="C:cytosolic large ribosomal subunit"/>
    <property type="evidence" value="ECO:0007669"/>
    <property type="project" value="TreeGrafter"/>
</dbReference>
<dbReference type="CDD" id="cd00432">
    <property type="entry name" value="Ribosomal_L18_L5e"/>
    <property type="match status" value="1"/>
</dbReference>
<dbReference type="Pfam" id="PF00861">
    <property type="entry name" value="Ribosomal_L18p"/>
    <property type="match status" value="1"/>
</dbReference>
<keyword evidence="2 7" id="KW-0699">rRNA-binding</keyword>
<dbReference type="PANTHER" id="PTHR12899:SF3">
    <property type="entry name" value="LARGE RIBOSOMAL SUBUNIT PROTEIN UL18M"/>
    <property type="match status" value="1"/>
</dbReference>
<evidence type="ECO:0000256" key="6">
    <source>
        <dbReference type="ARBA" id="ARBA00035197"/>
    </source>
</evidence>
<dbReference type="GO" id="GO:0006412">
    <property type="term" value="P:translation"/>
    <property type="evidence" value="ECO:0007669"/>
    <property type="project" value="UniProtKB-UniRule"/>
</dbReference>
<dbReference type="EMBL" id="QGNA01000005">
    <property type="protein sequence ID" value="PWS35082.1"/>
    <property type="molecule type" value="Genomic_DNA"/>
</dbReference>